<keyword evidence="2 4" id="KW-0479">Metal-binding</keyword>
<keyword evidence="8" id="KW-1185">Reference proteome</keyword>
<dbReference type="AlphaFoldDB" id="A0A9X5B6T4"/>
<dbReference type="GO" id="GO:0009055">
    <property type="term" value="F:electron transfer activity"/>
    <property type="evidence" value="ECO:0007669"/>
    <property type="project" value="InterPro"/>
</dbReference>
<proteinExistence type="predicted"/>
<evidence type="ECO:0000256" key="1">
    <source>
        <dbReference type="ARBA" id="ARBA00022617"/>
    </source>
</evidence>
<evidence type="ECO:0000256" key="5">
    <source>
        <dbReference type="SAM" id="SignalP"/>
    </source>
</evidence>
<dbReference type="PROSITE" id="PS51007">
    <property type="entry name" value="CYTC"/>
    <property type="match status" value="1"/>
</dbReference>
<evidence type="ECO:0000259" key="6">
    <source>
        <dbReference type="PROSITE" id="PS51007"/>
    </source>
</evidence>
<dbReference type="Gene3D" id="1.10.760.10">
    <property type="entry name" value="Cytochrome c-like domain"/>
    <property type="match status" value="1"/>
</dbReference>
<accession>A0A9X5B6T4</accession>
<dbReference type="EMBL" id="WMEX01000008">
    <property type="protein sequence ID" value="MYL27854.1"/>
    <property type="molecule type" value="Genomic_DNA"/>
</dbReference>
<feature type="signal peptide" evidence="5">
    <location>
        <begin position="1"/>
        <end position="25"/>
    </location>
</feature>
<comment type="caution">
    <text evidence="7">The sequence shown here is derived from an EMBL/GenBank/DDBJ whole genome shotgun (WGS) entry which is preliminary data.</text>
</comment>
<dbReference type="GO" id="GO:0046872">
    <property type="term" value="F:metal ion binding"/>
    <property type="evidence" value="ECO:0007669"/>
    <property type="project" value="UniProtKB-KW"/>
</dbReference>
<evidence type="ECO:0000256" key="3">
    <source>
        <dbReference type="ARBA" id="ARBA00023004"/>
    </source>
</evidence>
<dbReference type="InterPro" id="IPR036909">
    <property type="entry name" value="Cyt_c-like_dom_sf"/>
</dbReference>
<evidence type="ECO:0000256" key="2">
    <source>
        <dbReference type="ARBA" id="ARBA00022723"/>
    </source>
</evidence>
<keyword evidence="1 4" id="KW-0349">Heme</keyword>
<dbReference type="SUPFAM" id="SSF46626">
    <property type="entry name" value="Cytochrome c"/>
    <property type="match status" value="1"/>
</dbReference>
<keyword evidence="5" id="KW-0732">Signal</keyword>
<name>A0A9X5B6T4_9GAMM</name>
<reference evidence="7 8" key="1">
    <citation type="submission" date="2019-11" db="EMBL/GenBank/DDBJ databases">
        <title>Genome sequences of 17 halophilic strains isolated from different environments.</title>
        <authorList>
            <person name="Furrow R.E."/>
        </authorList>
    </citation>
    <scope>NUCLEOTIDE SEQUENCE [LARGE SCALE GENOMIC DNA]</scope>
    <source>
        <strain evidence="7 8">22507_15_FS</strain>
    </source>
</reference>
<dbReference type="Pfam" id="PF13442">
    <property type="entry name" value="Cytochrome_CBB3"/>
    <property type="match status" value="1"/>
</dbReference>
<dbReference type="GO" id="GO:0020037">
    <property type="term" value="F:heme binding"/>
    <property type="evidence" value="ECO:0007669"/>
    <property type="project" value="InterPro"/>
</dbReference>
<dbReference type="InterPro" id="IPR009056">
    <property type="entry name" value="Cyt_c-like_dom"/>
</dbReference>
<evidence type="ECO:0000313" key="7">
    <source>
        <dbReference type="EMBL" id="MYL27854.1"/>
    </source>
</evidence>
<evidence type="ECO:0000313" key="8">
    <source>
        <dbReference type="Proteomes" id="UP000460751"/>
    </source>
</evidence>
<dbReference type="OrthoDB" id="9757546at2"/>
<feature type="domain" description="Cytochrome c" evidence="6">
    <location>
        <begin position="26"/>
        <end position="104"/>
    </location>
</feature>
<dbReference type="Proteomes" id="UP000460751">
    <property type="component" value="Unassembled WGS sequence"/>
</dbReference>
<sequence length="111" mass="11863">MRPLRLALISGAALTAVFSVTAAMASEPREPAEVYDQVCAHCHDPAMGVGPVITQKVPKSSREGRASFIRTMVRHGNAAMPAFRKSEISDPELKALADALARGEFAQQDGE</sequence>
<evidence type="ECO:0000256" key="4">
    <source>
        <dbReference type="PROSITE-ProRule" id="PRU00433"/>
    </source>
</evidence>
<feature type="chain" id="PRO_5040884035" evidence="5">
    <location>
        <begin position="26"/>
        <end position="111"/>
    </location>
</feature>
<organism evidence="7 8">
    <name type="scientific">Vreelandella halophila</name>
    <dbReference type="NCBI Taxonomy" id="86177"/>
    <lineage>
        <taxon>Bacteria</taxon>
        <taxon>Pseudomonadati</taxon>
        <taxon>Pseudomonadota</taxon>
        <taxon>Gammaproteobacteria</taxon>
        <taxon>Oceanospirillales</taxon>
        <taxon>Halomonadaceae</taxon>
        <taxon>Vreelandella</taxon>
    </lineage>
</organism>
<keyword evidence="3 4" id="KW-0408">Iron</keyword>
<gene>
    <name evidence="7" type="ORF">GLW01_13755</name>
</gene>
<protein>
    <submittedName>
        <fullName evidence="7">Cytochrome c</fullName>
    </submittedName>
</protein>